<dbReference type="EMBL" id="JBBWWT010000013">
    <property type="protein sequence ID" value="MEL1266189.1"/>
    <property type="molecule type" value="Genomic_DNA"/>
</dbReference>
<evidence type="ECO:0000313" key="3">
    <source>
        <dbReference type="Proteomes" id="UP001459204"/>
    </source>
</evidence>
<keyword evidence="1" id="KW-0732">Signal</keyword>
<proteinExistence type="predicted"/>
<comment type="caution">
    <text evidence="2">The sequence shown here is derived from an EMBL/GenBank/DDBJ whole genome shotgun (WGS) entry which is preliminary data.</text>
</comment>
<protein>
    <recommendedName>
        <fullName evidence="4">Lipoprotein</fullName>
    </recommendedName>
</protein>
<evidence type="ECO:0000313" key="2">
    <source>
        <dbReference type="EMBL" id="MEL1266189.1"/>
    </source>
</evidence>
<reference evidence="2 3" key="1">
    <citation type="submission" date="2024-04" db="EMBL/GenBank/DDBJ databases">
        <title>Draft genome sequence of Pseudoxanthomonas putridarboris WD12.</title>
        <authorList>
            <person name="Oh J."/>
        </authorList>
    </citation>
    <scope>NUCLEOTIDE SEQUENCE [LARGE SCALE GENOMIC DNA]</scope>
    <source>
        <strain evidence="2 3">WD12</strain>
    </source>
</reference>
<dbReference type="Proteomes" id="UP001459204">
    <property type="component" value="Unassembled WGS sequence"/>
</dbReference>
<name>A0ABU9J4K5_9GAMM</name>
<gene>
    <name evidence="2" type="ORF">AAD027_17685</name>
</gene>
<sequence>MTLKYIFLTLLVACAGCNAETSKADASKVSPLPTGMDHYKIAFQGCEFEFVGPSGKGQYAQVLADSDPYVEGVFSGYSHARDVKEEDKFEVDFVCRRESAEKLCPEYLSQNAKQTDPIIVRDTQQKHLAKLSPIYWAEGYVNTVTEMSVPRTRELNFCLGDEKHSLTGRAVVGIESREPRETLGTPPSPESEIALNAVLELIKSIRFVGTSKGPGR</sequence>
<feature type="signal peptide" evidence="1">
    <location>
        <begin position="1"/>
        <end position="19"/>
    </location>
</feature>
<feature type="chain" id="PRO_5047457168" description="Lipoprotein" evidence="1">
    <location>
        <begin position="20"/>
        <end position="216"/>
    </location>
</feature>
<evidence type="ECO:0008006" key="4">
    <source>
        <dbReference type="Google" id="ProtNLM"/>
    </source>
</evidence>
<organism evidence="2 3">
    <name type="scientific">Pseudoxanthomonas putridarboris</name>
    <dbReference type="NCBI Taxonomy" id="752605"/>
    <lineage>
        <taxon>Bacteria</taxon>
        <taxon>Pseudomonadati</taxon>
        <taxon>Pseudomonadota</taxon>
        <taxon>Gammaproteobacteria</taxon>
        <taxon>Lysobacterales</taxon>
        <taxon>Lysobacteraceae</taxon>
        <taxon>Pseudoxanthomonas</taxon>
    </lineage>
</organism>
<dbReference type="RefSeq" id="WP_341727362.1">
    <property type="nucleotide sequence ID" value="NZ_JBBWWT010000013.1"/>
</dbReference>
<keyword evidence="3" id="KW-1185">Reference proteome</keyword>
<evidence type="ECO:0000256" key="1">
    <source>
        <dbReference type="SAM" id="SignalP"/>
    </source>
</evidence>
<accession>A0ABU9J4K5</accession>